<gene>
    <name evidence="1" type="ORF">METZ01_LOCUS13534</name>
</gene>
<evidence type="ECO:0000313" key="1">
    <source>
        <dbReference type="EMBL" id="SUZ60680.1"/>
    </source>
</evidence>
<proteinExistence type="predicted"/>
<sequence>MRHGKPGIIDAPMRLLTFFTALVLTACSVTPTSSPPPSSVQATTDWDRVEYLLNRAEEAFKKDQLDAPTNDNAYAWYLRVLEIAPGEPVATYGLERIVERYIERAMDAIAREAWITARTELRFAEHIDPDSAGILVLRRQIKMLEKAKRWSLTLPADDVRLRSRFASLKLKNFSATARTSNARVMIRAGSDADGRWMYEQLNDGPGNRRIRGEIEIGLPPQVRVVVMPLEDRSAG</sequence>
<name>A0A381P1F4_9ZZZZ</name>
<dbReference type="EMBL" id="UINC01000758">
    <property type="protein sequence ID" value="SUZ60680.1"/>
    <property type="molecule type" value="Genomic_DNA"/>
</dbReference>
<dbReference type="PROSITE" id="PS51257">
    <property type="entry name" value="PROKAR_LIPOPROTEIN"/>
    <property type="match status" value="1"/>
</dbReference>
<reference evidence="1" key="1">
    <citation type="submission" date="2018-05" db="EMBL/GenBank/DDBJ databases">
        <authorList>
            <person name="Lanie J.A."/>
            <person name="Ng W.-L."/>
            <person name="Kazmierczak K.M."/>
            <person name="Andrzejewski T.M."/>
            <person name="Davidsen T.M."/>
            <person name="Wayne K.J."/>
            <person name="Tettelin H."/>
            <person name="Glass J.I."/>
            <person name="Rusch D."/>
            <person name="Podicherti R."/>
            <person name="Tsui H.-C.T."/>
            <person name="Winkler M.E."/>
        </authorList>
    </citation>
    <scope>NUCLEOTIDE SEQUENCE</scope>
</reference>
<accession>A0A381P1F4</accession>
<dbReference type="AlphaFoldDB" id="A0A381P1F4"/>
<protein>
    <submittedName>
        <fullName evidence="1">Uncharacterized protein</fullName>
    </submittedName>
</protein>
<organism evidence="1">
    <name type="scientific">marine metagenome</name>
    <dbReference type="NCBI Taxonomy" id="408172"/>
    <lineage>
        <taxon>unclassified sequences</taxon>
        <taxon>metagenomes</taxon>
        <taxon>ecological metagenomes</taxon>
    </lineage>
</organism>